<evidence type="ECO:0000313" key="5">
    <source>
        <dbReference type="EMBL" id="PWI69152.1"/>
    </source>
</evidence>
<evidence type="ECO:0000256" key="1">
    <source>
        <dbReference type="SAM" id="Phobius"/>
    </source>
</evidence>
<feature type="transmembrane region" description="Helical" evidence="1">
    <location>
        <begin position="288"/>
        <end position="310"/>
    </location>
</feature>
<evidence type="ECO:0000313" key="6">
    <source>
        <dbReference type="Proteomes" id="UP000245956"/>
    </source>
</evidence>
<evidence type="ECO:0000256" key="2">
    <source>
        <dbReference type="SAM" id="SignalP"/>
    </source>
</evidence>
<keyword evidence="1" id="KW-0812">Transmembrane</keyword>
<feature type="chain" id="PRO_5015538564" evidence="2">
    <location>
        <begin position="22"/>
        <end position="717"/>
    </location>
</feature>
<keyword evidence="2" id="KW-0732">Signal</keyword>
<dbReference type="InterPro" id="IPR016181">
    <property type="entry name" value="Acyl_CoA_acyltransferase"/>
</dbReference>
<dbReference type="InterPro" id="IPR029675">
    <property type="entry name" value="PGAP4"/>
</dbReference>
<reference evidence="4" key="3">
    <citation type="submission" date="2023-11" db="EMBL/GenBank/DDBJ databases">
        <authorList>
            <person name="Beijen E."/>
            <person name="Ohm R.A."/>
        </authorList>
    </citation>
    <scope>NUCLEOTIDE SEQUENCE</scope>
    <source>
        <strain evidence="4">CBS 150709</strain>
    </source>
</reference>
<evidence type="ECO:0000313" key="4">
    <source>
        <dbReference type="EMBL" id="KAK4087744.1"/>
    </source>
</evidence>
<dbReference type="GO" id="GO:0000139">
    <property type="term" value="C:Golgi membrane"/>
    <property type="evidence" value="ECO:0007669"/>
    <property type="project" value="InterPro"/>
</dbReference>
<keyword evidence="1" id="KW-1133">Transmembrane helix</keyword>
<reference evidence="5" key="1">
    <citation type="submission" date="2015-05" db="EMBL/GenBank/DDBJ databases">
        <authorList>
            <person name="Wang D.B."/>
            <person name="Wang M."/>
        </authorList>
    </citation>
    <scope>NUCLEOTIDE SEQUENCE</scope>
    <source>
        <strain evidence="5">36-1</strain>
    </source>
</reference>
<dbReference type="EMBL" id="JAWRVI010000029">
    <property type="protein sequence ID" value="KAK4087744.1"/>
    <property type="molecule type" value="Genomic_DNA"/>
</dbReference>
<evidence type="ECO:0000259" key="3">
    <source>
        <dbReference type="PROSITE" id="PS51186"/>
    </source>
</evidence>
<dbReference type="EMBL" id="LCWV01000013">
    <property type="protein sequence ID" value="PWI69152.1"/>
    <property type="molecule type" value="Genomic_DNA"/>
</dbReference>
<dbReference type="InterPro" id="IPR000182">
    <property type="entry name" value="GNAT_dom"/>
</dbReference>
<dbReference type="CDD" id="cd04301">
    <property type="entry name" value="NAT_SF"/>
    <property type="match status" value="1"/>
</dbReference>
<feature type="signal peptide" evidence="2">
    <location>
        <begin position="1"/>
        <end position="21"/>
    </location>
</feature>
<dbReference type="PROSITE" id="PS51186">
    <property type="entry name" value="GNAT"/>
    <property type="match status" value="1"/>
</dbReference>
<dbReference type="Gene3D" id="3.40.630.30">
    <property type="match status" value="1"/>
</dbReference>
<feature type="transmembrane region" description="Helical" evidence="1">
    <location>
        <begin position="247"/>
        <end position="268"/>
    </location>
</feature>
<gene>
    <name evidence="5" type="ORF">PCL_01537</name>
    <name evidence="4" type="ORF">Purlil1_7801</name>
</gene>
<keyword evidence="1" id="KW-0472">Membrane</keyword>
<dbReference type="AlphaFoldDB" id="A0A2U3E3T0"/>
<dbReference type="CDD" id="cd22189">
    <property type="entry name" value="PGAP4-like_fungal"/>
    <property type="match status" value="1"/>
</dbReference>
<dbReference type="GO" id="GO:0006506">
    <property type="term" value="P:GPI anchor biosynthetic process"/>
    <property type="evidence" value="ECO:0007669"/>
    <property type="project" value="InterPro"/>
</dbReference>
<accession>A0A2U3E3T0</accession>
<dbReference type="GO" id="GO:0016747">
    <property type="term" value="F:acyltransferase activity, transferring groups other than amino-acyl groups"/>
    <property type="evidence" value="ECO:0007669"/>
    <property type="project" value="InterPro"/>
</dbReference>
<proteinExistence type="predicted"/>
<keyword evidence="7" id="KW-1185">Reference proteome</keyword>
<dbReference type="GO" id="GO:0016757">
    <property type="term" value="F:glycosyltransferase activity"/>
    <property type="evidence" value="ECO:0007669"/>
    <property type="project" value="InterPro"/>
</dbReference>
<dbReference type="Proteomes" id="UP001287286">
    <property type="component" value="Unassembled WGS sequence"/>
</dbReference>
<sequence length="717" mass="80801">MRASRANAAFWLAWLCVVVWCYFNNYDDPSSIFYDRAKAYRQRFSTVRTAEVDRFLAQTSFAAPASRSEQPLLCVGIPSINRTTESFLEHTVGSLIDTLTPKERELVYVVVLLADRPPPGHAAYGSEWIARLVDEVVVYGDSLEGAALGNATNYHATPYEVRGEPRGDGRVENMRLDHSVLVERCHAKKTPYFALVEDDVVASRDWFRRFRDAIPYVESEAQKTGQDWIYTRLFYSELFMGWNAEEWLTYAEVVFGVYAVLLLVFLELRRRHKIGPSGPSAKGTTREFNFMAALVFCLWMPALIALFFMAGRISLHRLNPFTGRGVRQMPNYGCCAQGLVFPERHLDGFQSLLRNPPFAFAGDQILEDYARDHGLMKWALDPSVLQHTGRRESSDGPRKADVWNFSFERQQRIGFNIGSRLSCRCRAARLRDSPDADHSATMAPITSTLRLANHNDQNEGPIFQRARGMIHPESGLKGRVIAAGDSVGPGVGGCDDTHLRRRVCHTRPCSYSKADKLLCSSLTARRGALVALTMESRYRISVVQDATSIEIHLTSLRKLLQHCVNDEPAMSSIGFLAPLSDHNAVEHWLQFFATVLSSNANTIFLVATEVASDEVVATVQVVRMAKETHSYKGEVRKLLVHPAHRRGGLGRMMMLKAEELSKSMLDLEMLVLDTATRTPARDFYIRLGWKEWGICPEYAKFADGRKADCSFFVKMLA</sequence>
<comment type="caution">
    <text evidence="5">The sequence shown here is derived from an EMBL/GenBank/DDBJ whole genome shotgun (WGS) entry which is preliminary data.</text>
</comment>
<protein>
    <submittedName>
        <fullName evidence="4">CAZyme family GT109</fullName>
    </submittedName>
</protein>
<dbReference type="Proteomes" id="UP000245956">
    <property type="component" value="Unassembled WGS sequence"/>
</dbReference>
<reference evidence="4 7" key="4">
    <citation type="journal article" date="2024" name="Microbiol. Resour. Announc.">
        <title>Genome annotations for the ascomycete fungi Trichoderma harzianum, Trichoderma aggressivum, and Purpureocillium lilacinum.</title>
        <authorList>
            <person name="Beijen E.P.W."/>
            <person name="Ohm R.A."/>
        </authorList>
    </citation>
    <scope>NUCLEOTIDE SEQUENCE [LARGE SCALE GENOMIC DNA]</scope>
    <source>
        <strain evidence="4 7">CBS 150709</strain>
    </source>
</reference>
<dbReference type="PANTHER" id="PTHR31410:SF1">
    <property type="entry name" value="POST-GPI ATTACHMENT TO PROTEINS FACTOR 4"/>
    <property type="match status" value="1"/>
</dbReference>
<evidence type="ECO:0000313" key="7">
    <source>
        <dbReference type="Proteomes" id="UP001287286"/>
    </source>
</evidence>
<organism evidence="5 6">
    <name type="scientific">Purpureocillium lilacinum</name>
    <name type="common">Paecilomyces lilacinus</name>
    <dbReference type="NCBI Taxonomy" id="33203"/>
    <lineage>
        <taxon>Eukaryota</taxon>
        <taxon>Fungi</taxon>
        <taxon>Dikarya</taxon>
        <taxon>Ascomycota</taxon>
        <taxon>Pezizomycotina</taxon>
        <taxon>Sordariomycetes</taxon>
        <taxon>Hypocreomycetidae</taxon>
        <taxon>Hypocreales</taxon>
        <taxon>Ophiocordycipitaceae</taxon>
        <taxon>Purpureocillium</taxon>
    </lineage>
</organism>
<dbReference type="PANTHER" id="PTHR31410">
    <property type="entry name" value="TRANSMEMBRANE PROTEIN 246"/>
    <property type="match status" value="1"/>
</dbReference>
<feature type="domain" description="N-acetyltransferase" evidence="3">
    <location>
        <begin position="551"/>
        <end position="708"/>
    </location>
</feature>
<reference evidence="5 6" key="2">
    <citation type="journal article" date="2016" name="Front. Microbiol.">
        <title>Genome and transcriptome sequences reveal the specific parasitism of the nematophagous Purpureocillium lilacinum 36-1.</title>
        <authorList>
            <person name="Xie J."/>
            <person name="Li S."/>
            <person name="Mo C."/>
            <person name="Xiao X."/>
            <person name="Peng D."/>
            <person name="Wang G."/>
            <person name="Xiao Y."/>
        </authorList>
    </citation>
    <scope>NUCLEOTIDE SEQUENCE [LARGE SCALE GENOMIC DNA]</scope>
    <source>
        <strain evidence="5 6">36-1</strain>
    </source>
</reference>
<dbReference type="Pfam" id="PF13508">
    <property type="entry name" value="Acetyltransf_7"/>
    <property type="match status" value="1"/>
</dbReference>
<dbReference type="SUPFAM" id="SSF55729">
    <property type="entry name" value="Acyl-CoA N-acyltransferases (Nat)"/>
    <property type="match status" value="1"/>
</dbReference>
<name>A0A2U3E3T0_PURLI</name>